<comment type="caution">
    <text evidence="3">The sequence shown here is derived from an EMBL/GenBank/DDBJ whole genome shotgun (WGS) entry which is preliminary data.</text>
</comment>
<evidence type="ECO:0000313" key="4">
    <source>
        <dbReference type="Proteomes" id="UP000757435"/>
    </source>
</evidence>
<keyword evidence="2" id="KW-1133">Transmembrane helix</keyword>
<name>A0A951QA53_9CYAN</name>
<reference evidence="3" key="1">
    <citation type="submission" date="2021-05" db="EMBL/GenBank/DDBJ databases">
        <authorList>
            <person name="Pietrasiak N."/>
            <person name="Ward R."/>
            <person name="Stajich J.E."/>
            <person name="Kurbessoian T."/>
        </authorList>
    </citation>
    <scope>NUCLEOTIDE SEQUENCE</scope>
    <source>
        <strain evidence="3">UHER 2000/2452</strain>
    </source>
</reference>
<dbReference type="Proteomes" id="UP000757435">
    <property type="component" value="Unassembled WGS sequence"/>
</dbReference>
<dbReference type="AlphaFoldDB" id="A0A951QA53"/>
<evidence type="ECO:0000313" key="3">
    <source>
        <dbReference type="EMBL" id="MBW4658059.1"/>
    </source>
</evidence>
<feature type="compositionally biased region" description="Basic residues" evidence="1">
    <location>
        <begin position="1"/>
        <end position="17"/>
    </location>
</feature>
<reference evidence="3" key="2">
    <citation type="journal article" date="2022" name="Microbiol. Resour. Announc.">
        <title>Metagenome Sequencing to Explore Phylogenomics of Terrestrial Cyanobacteria.</title>
        <authorList>
            <person name="Ward R.D."/>
            <person name="Stajich J.E."/>
            <person name="Johansen J.R."/>
            <person name="Huntemann M."/>
            <person name="Clum A."/>
            <person name="Foster B."/>
            <person name="Foster B."/>
            <person name="Roux S."/>
            <person name="Palaniappan K."/>
            <person name="Varghese N."/>
            <person name="Mukherjee S."/>
            <person name="Reddy T.B.K."/>
            <person name="Daum C."/>
            <person name="Copeland A."/>
            <person name="Chen I.A."/>
            <person name="Ivanova N.N."/>
            <person name="Kyrpides N.C."/>
            <person name="Shapiro N."/>
            <person name="Eloe-Fadrosh E.A."/>
            <person name="Pietrasiak N."/>
        </authorList>
    </citation>
    <scope>NUCLEOTIDE SEQUENCE</scope>
    <source>
        <strain evidence="3">UHER 2000/2452</strain>
    </source>
</reference>
<dbReference type="EMBL" id="JAHHHD010000004">
    <property type="protein sequence ID" value="MBW4658059.1"/>
    <property type="molecule type" value="Genomic_DNA"/>
</dbReference>
<accession>A0A951QA53</accession>
<keyword evidence="2" id="KW-0472">Membrane</keyword>
<organism evidence="3 4">
    <name type="scientific">Drouetiella hepatica Uher 2000/2452</name>
    <dbReference type="NCBI Taxonomy" id="904376"/>
    <lineage>
        <taxon>Bacteria</taxon>
        <taxon>Bacillati</taxon>
        <taxon>Cyanobacteriota</taxon>
        <taxon>Cyanophyceae</taxon>
        <taxon>Oculatellales</taxon>
        <taxon>Oculatellaceae</taxon>
        <taxon>Drouetiella</taxon>
    </lineage>
</organism>
<gene>
    <name evidence="3" type="ORF">KME15_05255</name>
</gene>
<evidence type="ECO:0000256" key="1">
    <source>
        <dbReference type="SAM" id="MobiDB-lite"/>
    </source>
</evidence>
<sequence>MTGKHGKPDRRSPKRSGKIPQKPVNSSIPPLKFPLPQDMPAAQSPSLTDPRPAKHSPSSGGVAVQPVRLPSPPTGQDKSLSLPQWVPRNWQFWGALSVITFSGLGIFSALTLFSLPDSPNCPAIFLPTASASMRLYCAQMLAGKHTVESLLKAIDLVNDMPSDHPLRSEIDRNVEDWSQEILKLAEGSFQNGELEKAISTVRRIPAQTAAYGLVTQQIEDWKTLWAKAETIYQEAEEDLRQNDLKQAFLTATRLLSVGNKYWETTKYKQLSALITDTRVDGGKLDKAKGLAEQGGVENLLAAMKLVEEIKPTSHLYSEATSVTSQLGQKMLDLADAALDRRDYKGATNIVQQIPERANLKAEIQDFNTLAQARAQGWGGTSDDLQAAIQQARKLKNDRPLYSKAQQLVTNWQLEIQDIAYLERARQLAQPGSIGDLSAAIAEAQQVPASNPRGKEAQDAIDGWTATIQTIEDRPYLNRAEQFASIGDLPSLQRAINEASRIGAGRALYDQADQLIRDWTNRIQQAQDQPLLDRARQFANQGNLRAAIDTASQIGDGRALSREAEANIQDWTQRSEQVEDRPYLERARQLAAQGDLSAAIATAGQIREGRSLYDDAQADIRTWSSQSEGLDRMQQAYSAARVSTPPMLLSAIQIADQIPANSPQRSEADRMIEQWSFQILQNAESQAPFSLTSAIAIAESIPPGTGAYGAAQKDIQTWRQQLRR</sequence>
<evidence type="ECO:0000256" key="2">
    <source>
        <dbReference type="SAM" id="Phobius"/>
    </source>
</evidence>
<proteinExistence type="predicted"/>
<feature type="region of interest" description="Disordered" evidence="1">
    <location>
        <begin position="1"/>
        <end position="80"/>
    </location>
</feature>
<keyword evidence="2" id="KW-0812">Transmembrane</keyword>
<feature type="transmembrane region" description="Helical" evidence="2">
    <location>
        <begin position="92"/>
        <end position="115"/>
    </location>
</feature>
<protein>
    <submittedName>
        <fullName evidence="3">Chromosome segregation ATPase</fullName>
    </submittedName>
</protein>